<accession>A0AAW1VFK6</accession>
<dbReference type="InterPro" id="IPR027901">
    <property type="entry name" value="CFAP90"/>
</dbReference>
<dbReference type="Proteomes" id="UP001431783">
    <property type="component" value="Unassembled WGS sequence"/>
</dbReference>
<evidence type="ECO:0000313" key="2">
    <source>
        <dbReference type="Proteomes" id="UP001431783"/>
    </source>
</evidence>
<gene>
    <name evidence="1" type="ORF">WA026_018269</name>
</gene>
<reference evidence="1 2" key="1">
    <citation type="submission" date="2023-03" db="EMBL/GenBank/DDBJ databases">
        <title>Genome insight into feeding habits of ladybird beetles.</title>
        <authorList>
            <person name="Li H.-S."/>
            <person name="Huang Y.-H."/>
            <person name="Pang H."/>
        </authorList>
    </citation>
    <scope>NUCLEOTIDE SEQUENCE [LARGE SCALE GENOMIC DNA]</scope>
    <source>
        <strain evidence="1">SYSU_2023b</strain>
        <tissue evidence="1">Whole body</tissue>
    </source>
</reference>
<proteinExistence type="predicted"/>
<name>A0AAW1VFK6_9CUCU</name>
<sequence length="159" mass="19170">MEAGKFSNTWETNNVVPTENEKGTVKYEEFRPINVVLLYKKFVELCQPPPVPLEPRMTYFNNKPTHKWKAEYDHFFAYTKIFPLWDRRKAKCNGVYLPDIHENIFQQEKDKPVPVLTSMEYGRPCRPFYDIRENYCRRHATNDFYRPRGVMRVIEKKVQ</sequence>
<dbReference type="EMBL" id="JARQZJ010000132">
    <property type="protein sequence ID" value="KAK9892071.1"/>
    <property type="molecule type" value="Genomic_DNA"/>
</dbReference>
<dbReference type="Pfam" id="PF15074">
    <property type="entry name" value="CFAP90"/>
    <property type="match status" value="1"/>
</dbReference>
<keyword evidence="2" id="KW-1185">Reference proteome</keyword>
<organism evidence="1 2">
    <name type="scientific">Henosepilachna vigintioctopunctata</name>
    <dbReference type="NCBI Taxonomy" id="420089"/>
    <lineage>
        <taxon>Eukaryota</taxon>
        <taxon>Metazoa</taxon>
        <taxon>Ecdysozoa</taxon>
        <taxon>Arthropoda</taxon>
        <taxon>Hexapoda</taxon>
        <taxon>Insecta</taxon>
        <taxon>Pterygota</taxon>
        <taxon>Neoptera</taxon>
        <taxon>Endopterygota</taxon>
        <taxon>Coleoptera</taxon>
        <taxon>Polyphaga</taxon>
        <taxon>Cucujiformia</taxon>
        <taxon>Coccinelloidea</taxon>
        <taxon>Coccinellidae</taxon>
        <taxon>Epilachninae</taxon>
        <taxon>Epilachnini</taxon>
        <taxon>Henosepilachna</taxon>
    </lineage>
</organism>
<comment type="caution">
    <text evidence="1">The sequence shown here is derived from an EMBL/GenBank/DDBJ whole genome shotgun (WGS) entry which is preliminary data.</text>
</comment>
<evidence type="ECO:0000313" key="1">
    <source>
        <dbReference type="EMBL" id="KAK9892071.1"/>
    </source>
</evidence>
<dbReference type="AlphaFoldDB" id="A0AAW1VFK6"/>
<protein>
    <submittedName>
        <fullName evidence="1">Uncharacterized protein</fullName>
    </submittedName>
</protein>